<evidence type="ECO:0000313" key="1">
    <source>
        <dbReference type="EMBL" id="AEV31098.1"/>
    </source>
</evidence>
<dbReference type="RefSeq" id="WP_014200459.1">
    <property type="nucleotide sequence ID" value="NC_016599.1"/>
</dbReference>
<evidence type="ECO:0008006" key="3">
    <source>
        <dbReference type="Google" id="ProtNLM"/>
    </source>
</evidence>
<dbReference type="Proteomes" id="UP000005631">
    <property type="component" value="Chromosome"/>
</dbReference>
<proteinExistence type="predicted"/>
<dbReference type="AlphaFoldDB" id="G8R5V0"/>
<organism evidence="1 2">
    <name type="scientific">Owenweeksia hongkongensis (strain DSM 17368 / CIP 108786 / JCM 12287 / NRRL B-23963 / UST20020801)</name>
    <dbReference type="NCBI Taxonomy" id="926562"/>
    <lineage>
        <taxon>Bacteria</taxon>
        <taxon>Pseudomonadati</taxon>
        <taxon>Bacteroidota</taxon>
        <taxon>Flavobacteriia</taxon>
        <taxon>Flavobacteriales</taxon>
        <taxon>Owenweeksiaceae</taxon>
        <taxon>Owenweeksia</taxon>
    </lineage>
</organism>
<dbReference type="HOGENOM" id="CLU_1569150_0_0_10"/>
<gene>
    <name evidence="1" type="ordered locus">Oweho_0074</name>
</gene>
<dbReference type="EMBL" id="CP003156">
    <property type="protein sequence ID" value="AEV31098.1"/>
    <property type="molecule type" value="Genomic_DNA"/>
</dbReference>
<accession>G8R5V0</accession>
<dbReference type="PROSITE" id="PS51257">
    <property type="entry name" value="PROKAR_LIPOPROTEIN"/>
    <property type="match status" value="1"/>
</dbReference>
<dbReference type="KEGG" id="oho:Oweho_0074"/>
<evidence type="ECO:0000313" key="2">
    <source>
        <dbReference type="Proteomes" id="UP000005631"/>
    </source>
</evidence>
<reference evidence="1 2" key="1">
    <citation type="journal article" date="2012" name="Stand. Genomic Sci.">
        <title>Genome sequence of the orange-pigmented seawater bacterium Owenweeksia hongkongensis type strain (UST20020801(T)).</title>
        <authorList>
            <person name="Riedel T."/>
            <person name="Held B."/>
            <person name="Nolan M."/>
            <person name="Lucas S."/>
            <person name="Lapidus A."/>
            <person name="Tice H."/>
            <person name="Del Rio T.G."/>
            <person name="Cheng J.F."/>
            <person name="Han C."/>
            <person name="Tapia R."/>
            <person name="Goodwin L.A."/>
            <person name="Pitluck S."/>
            <person name="Liolios K."/>
            <person name="Mavromatis K."/>
            <person name="Pagani I."/>
            <person name="Ivanova N."/>
            <person name="Mikhailova N."/>
            <person name="Pati A."/>
            <person name="Chen A."/>
            <person name="Palaniappan K."/>
            <person name="Rohde M."/>
            <person name="Tindall B.J."/>
            <person name="Detter J.C."/>
            <person name="Goker M."/>
            <person name="Woyke T."/>
            <person name="Bristow J."/>
            <person name="Eisen J.A."/>
            <person name="Markowitz V."/>
            <person name="Hugenholtz P."/>
            <person name="Klenk H.P."/>
            <person name="Kyrpides N.C."/>
        </authorList>
    </citation>
    <scope>NUCLEOTIDE SEQUENCE</scope>
    <source>
        <strain evidence="2">DSM 17368 / JCM 12287 / NRRL B-23963</strain>
    </source>
</reference>
<dbReference type="STRING" id="926562.Oweho_0074"/>
<sequence length="170" mass="19778">MKKLMLATCLLAILVSCTKEDPNTYLDLDFRCSQSSQSAYKNINFKVEKVMLHKKNGDTVQYQNLPNSSKDFFFSFENPEPIWLDSWKLKPLYIKHIELDISEMTLKKDSTYITCKIPEYWKCIYKDVNSNLEKSSGHWISIGLDLRKTVILDSANEYWIKPVFSPGFGV</sequence>
<name>G8R5V0_OWEHD</name>
<protein>
    <recommendedName>
        <fullName evidence="3">Lipoprotein</fullName>
    </recommendedName>
</protein>
<keyword evidence="2" id="KW-1185">Reference proteome</keyword>